<feature type="transmembrane region" description="Helical" evidence="8">
    <location>
        <begin position="155"/>
        <end position="175"/>
    </location>
</feature>
<protein>
    <submittedName>
        <fullName evidence="9">Sodium:solute symporter</fullName>
    </submittedName>
</protein>
<keyword evidence="4 8" id="KW-0812">Transmembrane</keyword>
<keyword evidence="3" id="KW-0813">Transport</keyword>
<proteinExistence type="inferred from homology"/>
<dbReference type="PANTHER" id="PTHR48086">
    <property type="entry name" value="SODIUM/PROLINE SYMPORTER-RELATED"/>
    <property type="match status" value="1"/>
</dbReference>
<evidence type="ECO:0000313" key="9">
    <source>
        <dbReference type="EMBL" id="GAA5129060.1"/>
    </source>
</evidence>
<comment type="subcellular location">
    <subcellularLocation>
        <location evidence="1">Membrane</location>
        <topology evidence="1">Multi-pass membrane protein</topology>
    </subcellularLocation>
</comment>
<evidence type="ECO:0000256" key="8">
    <source>
        <dbReference type="SAM" id="Phobius"/>
    </source>
</evidence>
<evidence type="ECO:0000256" key="4">
    <source>
        <dbReference type="ARBA" id="ARBA00022692"/>
    </source>
</evidence>
<name>A0ABP9NU51_9PSEU</name>
<accession>A0ABP9NU51</accession>
<comment type="similarity">
    <text evidence="2 7">Belongs to the sodium:solute symporter (SSF) (TC 2.A.21) family.</text>
</comment>
<keyword evidence="5 8" id="KW-1133">Transmembrane helix</keyword>
<evidence type="ECO:0000256" key="6">
    <source>
        <dbReference type="ARBA" id="ARBA00023136"/>
    </source>
</evidence>
<evidence type="ECO:0000256" key="2">
    <source>
        <dbReference type="ARBA" id="ARBA00006434"/>
    </source>
</evidence>
<evidence type="ECO:0000313" key="10">
    <source>
        <dbReference type="Proteomes" id="UP001500804"/>
    </source>
</evidence>
<feature type="transmembrane region" description="Helical" evidence="8">
    <location>
        <begin position="6"/>
        <end position="22"/>
    </location>
</feature>
<keyword evidence="6 8" id="KW-0472">Membrane</keyword>
<feature type="transmembrane region" description="Helical" evidence="8">
    <location>
        <begin position="187"/>
        <end position="209"/>
    </location>
</feature>
<feature type="transmembrane region" description="Helical" evidence="8">
    <location>
        <begin position="365"/>
        <end position="385"/>
    </location>
</feature>
<dbReference type="Proteomes" id="UP001500804">
    <property type="component" value="Unassembled WGS sequence"/>
</dbReference>
<dbReference type="PROSITE" id="PS50283">
    <property type="entry name" value="NA_SOLUT_SYMP_3"/>
    <property type="match status" value="1"/>
</dbReference>
<evidence type="ECO:0000256" key="3">
    <source>
        <dbReference type="ARBA" id="ARBA00022448"/>
    </source>
</evidence>
<sequence>MALAIGLVVAVGAVLGGTLLALRGTRMDVQEWSVGGRRFGTWLFWFLLVGETFTTFALLGASQGVFSTGAAGFYVLGTVVLTASVGYFLVPRIWRAGKERGLVTMGDFFAARFDAPWFGALLTVFGVIALLLYSRVQLTGLALILETLFGLDVPAIAYVSAGGLVVALFVLVGGMRSAAFVAVVKDVLLVVMLLVVAAGAAGAAGVGGIGEVFDGVRAAHPDAATLPGIGGGTATNQWWWMSFLLLTPLGAFALPHAFQVCFSAKDIRTIRKNQIIQPLYSLFYVLIVIIAMAALLAMPDLPAADANGSLLIFVREYYPDWVVGLLAGAGVLVALVPTAVLMLTSSSMFTSNVLGLARPDLKSSLGATRVGVVAFTVVAVLFTALRSDTLLTIMTGVYSAVGQLAPALFLSVLWRRVTAAGLTAGAVVGGLIVAVPQLGAPAQALFPAGTVVGLPALVVNLVLAIVVSLLTRPPSADAVAVGLGPAVAPVRRPAPSAQ</sequence>
<dbReference type="Pfam" id="PF00474">
    <property type="entry name" value="SSF"/>
    <property type="match status" value="1"/>
</dbReference>
<evidence type="ECO:0000256" key="5">
    <source>
        <dbReference type="ARBA" id="ARBA00022989"/>
    </source>
</evidence>
<evidence type="ECO:0000256" key="7">
    <source>
        <dbReference type="RuleBase" id="RU362091"/>
    </source>
</evidence>
<feature type="transmembrane region" description="Helical" evidence="8">
    <location>
        <begin position="73"/>
        <end position="94"/>
    </location>
</feature>
<feature type="transmembrane region" description="Helical" evidence="8">
    <location>
        <begin position="115"/>
        <end position="135"/>
    </location>
</feature>
<keyword evidence="10" id="KW-1185">Reference proteome</keyword>
<organism evidence="9 10">
    <name type="scientific">Pseudonocardia adelaidensis</name>
    <dbReference type="NCBI Taxonomy" id="648754"/>
    <lineage>
        <taxon>Bacteria</taxon>
        <taxon>Bacillati</taxon>
        <taxon>Actinomycetota</taxon>
        <taxon>Actinomycetes</taxon>
        <taxon>Pseudonocardiales</taxon>
        <taxon>Pseudonocardiaceae</taxon>
        <taxon>Pseudonocardia</taxon>
    </lineage>
</organism>
<dbReference type="RefSeq" id="WP_345607653.1">
    <property type="nucleotide sequence ID" value="NZ_BAABJO010000019.1"/>
</dbReference>
<dbReference type="EMBL" id="BAABJO010000019">
    <property type="protein sequence ID" value="GAA5129060.1"/>
    <property type="molecule type" value="Genomic_DNA"/>
</dbReference>
<feature type="transmembrane region" description="Helical" evidence="8">
    <location>
        <begin position="42"/>
        <end position="61"/>
    </location>
</feature>
<feature type="transmembrane region" description="Helical" evidence="8">
    <location>
        <begin position="321"/>
        <end position="344"/>
    </location>
</feature>
<dbReference type="InterPro" id="IPR050277">
    <property type="entry name" value="Sodium:Solute_Symporter"/>
</dbReference>
<reference evidence="10" key="1">
    <citation type="journal article" date="2019" name="Int. J. Syst. Evol. Microbiol.">
        <title>The Global Catalogue of Microorganisms (GCM) 10K type strain sequencing project: providing services to taxonomists for standard genome sequencing and annotation.</title>
        <authorList>
            <consortium name="The Broad Institute Genomics Platform"/>
            <consortium name="The Broad Institute Genome Sequencing Center for Infectious Disease"/>
            <person name="Wu L."/>
            <person name="Ma J."/>
        </authorList>
    </citation>
    <scope>NUCLEOTIDE SEQUENCE [LARGE SCALE GENOMIC DNA]</scope>
    <source>
        <strain evidence="10">JCM 18302</strain>
    </source>
</reference>
<feature type="transmembrane region" description="Helical" evidence="8">
    <location>
        <begin position="444"/>
        <end position="470"/>
    </location>
</feature>
<gene>
    <name evidence="9" type="ORF">GCM10023320_49070</name>
</gene>
<dbReference type="PANTHER" id="PTHR48086:SF8">
    <property type="entry name" value="MONOCARBOXYLIC ACID PERMEASE"/>
    <property type="match status" value="1"/>
</dbReference>
<dbReference type="InterPro" id="IPR001734">
    <property type="entry name" value="Na/solute_symporter"/>
</dbReference>
<feature type="transmembrane region" description="Helical" evidence="8">
    <location>
        <begin position="238"/>
        <end position="258"/>
    </location>
</feature>
<feature type="transmembrane region" description="Helical" evidence="8">
    <location>
        <begin position="417"/>
        <end position="438"/>
    </location>
</feature>
<feature type="transmembrane region" description="Helical" evidence="8">
    <location>
        <begin position="279"/>
        <end position="301"/>
    </location>
</feature>
<comment type="caution">
    <text evidence="9">The sequence shown here is derived from an EMBL/GenBank/DDBJ whole genome shotgun (WGS) entry which is preliminary data.</text>
</comment>
<dbReference type="InterPro" id="IPR038377">
    <property type="entry name" value="Na/Glc_symporter_sf"/>
</dbReference>
<evidence type="ECO:0000256" key="1">
    <source>
        <dbReference type="ARBA" id="ARBA00004141"/>
    </source>
</evidence>
<dbReference type="Gene3D" id="1.20.1730.10">
    <property type="entry name" value="Sodium/glucose cotransporter"/>
    <property type="match status" value="1"/>
</dbReference>
<feature type="transmembrane region" description="Helical" evidence="8">
    <location>
        <begin position="391"/>
        <end position="410"/>
    </location>
</feature>
<dbReference type="CDD" id="cd10322">
    <property type="entry name" value="SLC5sbd"/>
    <property type="match status" value="1"/>
</dbReference>